<evidence type="ECO:0000256" key="4">
    <source>
        <dbReference type="ARBA" id="ARBA00022737"/>
    </source>
</evidence>
<organism evidence="13 14">
    <name type="scientific">Plectus sambesii</name>
    <dbReference type="NCBI Taxonomy" id="2011161"/>
    <lineage>
        <taxon>Eukaryota</taxon>
        <taxon>Metazoa</taxon>
        <taxon>Ecdysozoa</taxon>
        <taxon>Nematoda</taxon>
        <taxon>Chromadorea</taxon>
        <taxon>Plectida</taxon>
        <taxon>Plectina</taxon>
        <taxon>Plectoidea</taxon>
        <taxon>Plectidae</taxon>
        <taxon>Plectus</taxon>
    </lineage>
</organism>
<dbReference type="GO" id="GO:0005524">
    <property type="term" value="F:ATP binding"/>
    <property type="evidence" value="ECO:0007669"/>
    <property type="project" value="UniProtKB-KW"/>
</dbReference>
<evidence type="ECO:0000256" key="11">
    <source>
        <dbReference type="SAM" id="MobiDB-lite"/>
    </source>
</evidence>
<comment type="subcellular location">
    <subcellularLocation>
        <location evidence="1">Nucleus</location>
    </subcellularLocation>
</comment>
<dbReference type="Proteomes" id="UP000887566">
    <property type="component" value="Unplaced"/>
</dbReference>
<dbReference type="PROSITE" id="PS50137">
    <property type="entry name" value="DS_RBD"/>
    <property type="match status" value="2"/>
</dbReference>
<feature type="domain" description="DRBM" evidence="12">
    <location>
        <begin position="4"/>
        <end position="74"/>
    </location>
</feature>
<protein>
    <recommendedName>
        <fullName evidence="3">RNA helicase</fullName>
        <ecNumber evidence="3">3.6.4.13</ecNumber>
    </recommendedName>
</protein>
<keyword evidence="4" id="KW-0677">Repeat</keyword>
<keyword evidence="9" id="KW-0539">Nucleus</keyword>
<evidence type="ECO:0000256" key="1">
    <source>
        <dbReference type="ARBA" id="ARBA00004123"/>
    </source>
</evidence>
<evidence type="ECO:0000256" key="8">
    <source>
        <dbReference type="ARBA" id="ARBA00022840"/>
    </source>
</evidence>
<dbReference type="CDD" id="cd19855">
    <property type="entry name" value="DSRM_DHX9_rpt2"/>
    <property type="match status" value="1"/>
</dbReference>
<evidence type="ECO:0000256" key="2">
    <source>
        <dbReference type="ARBA" id="ARBA00008792"/>
    </source>
</evidence>
<dbReference type="AlphaFoldDB" id="A0A914VJY0"/>
<dbReference type="Pfam" id="PF00035">
    <property type="entry name" value="dsrm"/>
    <property type="match status" value="2"/>
</dbReference>
<keyword evidence="10" id="KW-0694">RNA-binding</keyword>
<keyword evidence="8" id="KW-0067">ATP-binding</keyword>
<dbReference type="FunFam" id="3.30.160.20:FF:000026">
    <property type="entry name" value="ATP-dependent RNA helicase A"/>
    <property type="match status" value="1"/>
</dbReference>
<name>A0A914VJY0_9BILA</name>
<feature type="compositionally biased region" description="Low complexity" evidence="11">
    <location>
        <begin position="124"/>
        <end position="137"/>
    </location>
</feature>
<evidence type="ECO:0000256" key="3">
    <source>
        <dbReference type="ARBA" id="ARBA00012552"/>
    </source>
</evidence>
<evidence type="ECO:0000256" key="5">
    <source>
        <dbReference type="ARBA" id="ARBA00022741"/>
    </source>
</evidence>
<sequence>MAEDVKAILYAWCGRKKMGAPHYDTQTMTGGRGQQRFRCELRVESHDYVGMGNSTNKKDAATNAARDFCQYLVREGLMAASDIPQFNQSSIEGGASDGWGGPPQAEVAPSEQWGEWSGNGNGQSNAPSAPSTESTASGQVFGAPWRPPPSAHQNYVDQLSAKRAEEVTQSESVDFRADIHGGWTLDNCKQRLNEFSQKTKQHLVYEHKPVGPDHNKSFVAELNLFVPQLHRKLHAREQGSTKKMASASCALSMVRQLFHHGVVEKYGGPTSKKKDTEELPEYQVAVNPDVEKQLSDYLDNMGVCPVACPPTATKEAPVSLLTDVKLDEFPVSKPFPAGVVSWCPPLQNWNPWRGSNIDEGPLAFVSILV</sequence>
<dbReference type="SMART" id="SM00358">
    <property type="entry name" value="DSRM"/>
    <property type="match status" value="2"/>
</dbReference>
<evidence type="ECO:0000256" key="9">
    <source>
        <dbReference type="ARBA" id="ARBA00023242"/>
    </source>
</evidence>
<dbReference type="GO" id="GO:0003724">
    <property type="term" value="F:RNA helicase activity"/>
    <property type="evidence" value="ECO:0007669"/>
    <property type="project" value="UniProtKB-EC"/>
</dbReference>
<dbReference type="GO" id="GO:0003725">
    <property type="term" value="F:double-stranded RNA binding"/>
    <property type="evidence" value="ECO:0007669"/>
    <property type="project" value="InterPro"/>
</dbReference>
<comment type="similarity">
    <text evidence="2">Belongs to the DEAD box helicase family. DEAH subfamily.</text>
</comment>
<dbReference type="InterPro" id="IPR044445">
    <property type="entry name" value="DHX9_DSRM_1"/>
</dbReference>
<evidence type="ECO:0000256" key="10">
    <source>
        <dbReference type="PROSITE-ProRule" id="PRU00266"/>
    </source>
</evidence>
<evidence type="ECO:0000259" key="12">
    <source>
        <dbReference type="PROSITE" id="PS50137"/>
    </source>
</evidence>
<feature type="region of interest" description="Disordered" evidence="11">
    <location>
        <begin position="88"/>
        <end position="153"/>
    </location>
</feature>
<dbReference type="FunFam" id="3.30.160.20:FF:000028">
    <property type="entry name" value="ATP-dependent RNA helicase A"/>
    <property type="match status" value="1"/>
</dbReference>
<proteinExistence type="inferred from homology"/>
<accession>A0A914VJY0</accession>
<keyword evidence="5" id="KW-0547">Nucleotide-binding</keyword>
<evidence type="ECO:0000256" key="6">
    <source>
        <dbReference type="ARBA" id="ARBA00022801"/>
    </source>
</evidence>
<dbReference type="EC" id="3.6.4.13" evidence="3"/>
<dbReference type="SUPFAM" id="SSF54768">
    <property type="entry name" value="dsRNA-binding domain-like"/>
    <property type="match status" value="2"/>
</dbReference>
<dbReference type="GO" id="GO:0040029">
    <property type="term" value="P:epigenetic regulation of gene expression"/>
    <property type="evidence" value="ECO:0007669"/>
    <property type="project" value="UniProtKB-ARBA"/>
</dbReference>
<evidence type="ECO:0000256" key="7">
    <source>
        <dbReference type="ARBA" id="ARBA00022806"/>
    </source>
</evidence>
<dbReference type="GO" id="GO:0016787">
    <property type="term" value="F:hydrolase activity"/>
    <property type="evidence" value="ECO:0007669"/>
    <property type="project" value="UniProtKB-KW"/>
</dbReference>
<dbReference type="WBParaSite" id="PSAMB.scaffold2063size25640.g16306.t1">
    <property type="protein sequence ID" value="PSAMB.scaffold2063size25640.g16306.t1"/>
    <property type="gene ID" value="PSAMB.scaffold2063size25640.g16306"/>
</dbReference>
<keyword evidence="6" id="KW-0378">Hydrolase</keyword>
<evidence type="ECO:0000313" key="14">
    <source>
        <dbReference type="WBParaSite" id="PSAMB.scaffold2063size25640.g16306.t1"/>
    </source>
</evidence>
<feature type="domain" description="DRBM" evidence="12">
    <location>
        <begin position="187"/>
        <end position="259"/>
    </location>
</feature>
<dbReference type="CDD" id="cd19854">
    <property type="entry name" value="DSRM_DHX9_rpt1"/>
    <property type="match status" value="1"/>
</dbReference>
<dbReference type="InterPro" id="IPR014720">
    <property type="entry name" value="dsRBD_dom"/>
</dbReference>
<dbReference type="Gene3D" id="3.30.160.20">
    <property type="match status" value="2"/>
</dbReference>
<dbReference type="InterPro" id="IPR044446">
    <property type="entry name" value="DHX9_DSRM_2"/>
</dbReference>
<dbReference type="GO" id="GO:0005634">
    <property type="term" value="C:nucleus"/>
    <property type="evidence" value="ECO:0007669"/>
    <property type="project" value="UniProtKB-SubCell"/>
</dbReference>
<keyword evidence="7" id="KW-0347">Helicase</keyword>
<evidence type="ECO:0000313" key="13">
    <source>
        <dbReference type="Proteomes" id="UP000887566"/>
    </source>
</evidence>
<keyword evidence="13" id="KW-1185">Reference proteome</keyword>
<reference evidence="14" key="1">
    <citation type="submission" date="2022-11" db="UniProtKB">
        <authorList>
            <consortium name="WormBaseParasite"/>
        </authorList>
    </citation>
    <scope>IDENTIFICATION</scope>
</reference>